<dbReference type="Proteomes" id="UP000241868">
    <property type="component" value="Unassembled WGS sequence"/>
</dbReference>
<proteinExistence type="predicted"/>
<protein>
    <submittedName>
        <fullName evidence="1">Uncharacterized protein</fullName>
    </submittedName>
</protein>
<organism evidence="1 2">
    <name type="scientific">Neisseria iguanae</name>
    <dbReference type="NCBI Taxonomy" id="90242"/>
    <lineage>
        <taxon>Bacteria</taxon>
        <taxon>Pseudomonadati</taxon>
        <taxon>Pseudomonadota</taxon>
        <taxon>Betaproteobacteria</taxon>
        <taxon>Neisseriales</taxon>
        <taxon>Neisseriaceae</taxon>
        <taxon>Neisseria</taxon>
    </lineage>
</organism>
<reference evidence="1 2" key="1">
    <citation type="submission" date="2018-03" db="EMBL/GenBank/DDBJ databases">
        <title>Neisseria weixii sp. nov., isolated from the intestinal contents of Tibetan Plateau pika (Ochotona curzoniae) in Yushu, Qinghai Province, China.</title>
        <authorList>
            <person name="Gui Z."/>
        </authorList>
    </citation>
    <scope>NUCLEOTIDE SEQUENCE [LARGE SCALE GENOMIC DNA]</scope>
    <source>
        <strain evidence="1 2">ATCC 51483</strain>
    </source>
</reference>
<keyword evidence="2" id="KW-1185">Reference proteome</keyword>
<sequence length="91" mass="9732">MSGQGTLGIADFCGVAAFSDSQRCRSGNVYRAALVPKNHLSRPLPPHAVVQQFTHLPPSHTQTADQVRRQITEIAGLHDFGDAGEAALLEP</sequence>
<dbReference type="EMBL" id="PXYY01000028">
    <property type="protein sequence ID" value="PSJ80478.1"/>
    <property type="molecule type" value="Genomic_DNA"/>
</dbReference>
<evidence type="ECO:0000313" key="2">
    <source>
        <dbReference type="Proteomes" id="UP000241868"/>
    </source>
</evidence>
<name>A0A2P7U0G6_9NEIS</name>
<accession>A0A2P7U0G6</accession>
<dbReference type="AlphaFoldDB" id="A0A2P7U0G6"/>
<evidence type="ECO:0000313" key="1">
    <source>
        <dbReference type="EMBL" id="PSJ80478.1"/>
    </source>
</evidence>
<gene>
    <name evidence="1" type="ORF">C7N83_05910</name>
</gene>
<comment type="caution">
    <text evidence="1">The sequence shown here is derived from an EMBL/GenBank/DDBJ whole genome shotgun (WGS) entry which is preliminary data.</text>
</comment>